<dbReference type="InterPro" id="IPR036163">
    <property type="entry name" value="HMA_dom_sf"/>
</dbReference>
<dbReference type="Pfam" id="PF00122">
    <property type="entry name" value="E1-E2_ATPase"/>
    <property type="match status" value="1"/>
</dbReference>
<dbReference type="GO" id="GO:0005507">
    <property type="term" value="F:copper ion binding"/>
    <property type="evidence" value="ECO:0007669"/>
    <property type="project" value="TreeGrafter"/>
</dbReference>
<dbReference type="PROSITE" id="PS01047">
    <property type="entry name" value="HMA_1"/>
    <property type="match status" value="1"/>
</dbReference>
<dbReference type="InterPro" id="IPR017969">
    <property type="entry name" value="Heavy-metal-associated_CS"/>
</dbReference>
<dbReference type="InterPro" id="IPR018303">
    <property type="entry name" value="ATPase_P-typ_P_site"/>
</dbReference>
<keyword evidence="9 15" id="KW-0067">ATP-binding</keyword>
<dbReference type="InterPro" id="IPR008250">
    <property type="entry name" value="ATPase_P-typ_transduc_dom_A_sf"/>
</dbReference>
<dbReference type="InterPro" id="IPR001757">
    <property type="entry name" value="P_typ_ATPase"/>
</dbReference>
<feature type="transmembrane region" description="Helical" evidence="15">
    <location>
        <begin position="371"/>
        <end position="393"/>
    </location>
</feature>
<evidence type="ECO:0000256" key="2">
    <source>
        <dbReference type="ARBA" id="ARBA00006024"/>
    </source>
</evidence>
<dbReference type="GO" id="GO:0016887">
    <property type="term" value="F:ATP hydrolysis activity"/>
    <property type="evidence" value="ECO:0007669"/>
    <property type="project" value="InterPro"/>
</dbReference>
<evidence type="ECO:0000313" key="17">
    <source>
        <dbReference type="EMBL" id="AYG64011.1"/>
    </source>
</evidence>
<dbReference type="CDD" id="cd00371">
    <property type="entry name" value="HMA"/>
    <property type="match status" value="1"/>
</dbReference>
<evidence type="ECO:0000256" key="15">
    <source>
        <dbReference type="RuleBase" id="RU362081"/>
    </source>
</evidence>
<dbReference type="RefSeq" id="WP_120708907.1">
    <property type="nucleotide sequence ID" value="NZ_CP032696.1"/>
</dbReference>
<comment type="similarity">
    <text evidence="2 15">Belongs to the cation transport ATPase (P-type) (TC 3.A.3) family. Type IB subfamily.</text>
</comment>
<keyword evidence="8 15" id="KW-0547">Nucleotide-binding</keyword>
<evidence type="ECO:0000256" key="5">
    <source>
        <dbReference type="ARBA" id="ARBA00022553"/>
    </source>
</evidence>
<keyword evidence="13" id="KW-0406">Ion transport</keyword>
<evidence type="ECO:0000256" key="6">
    <source>
        <dbReference type="ARBA" id="ARBA00022692"/>
    </source>
</evidence>
<dbReference type="Gene3D" id="3.40.1110.10">
    <property type="entry name" value="Calcium-transporting ATPase, cytoplasmic domain N"/>
    <property type="match status" value="1"/>
</dbReference>
<keyword evidence="3" id="KW-0813">Transport</keyword>
<dbReference type="Pfam" id="PF00702">
    <property type="entry name" value="Hydrolase"/>
    <property type="match status" value="1"/>
</dbReference>
<dbReference type="SUPFAM" id="SSF81653">
    <property type="entry name" value="Calcium ATPase, transduction domain A"/>
    <property type="match status" value="1"/>
</dbReference>
<dbReference type="InterPro" id="IPR059000">
    <property type="entry name" value="ATPase_P-type_domA"/>
</dbReference>
<evidence type="ECO:0000256" key="10">
    <source>
        <dbReference type="ARBA" id="ARBA00022842"/>
    </source>
</evidence>
<dbReference type="PROSITE" id="PS50846">
    <property type="entry name" value="HMA_2"/>
    <property type="match status" value="1"/>
</dbReference>
<dbReference type="OrthoDB" id="391538at2"/>
<dbReference type="PRINTS" id="PR00943">
    <property type="entry name" value="CUATPASE"/>
</dbReference>
<feature type="transmembrane region" description="Helical" evidence="15">
    <location>
        <begin position="721"/>
        <end position="739"/>
    </location>
</feature>
<dbReference type="InterPro" id="IPR006121">
    <property type="entry name" value="HMA_dom"/>
</dbReference>
<gene>
    <name evidence="17" type="ORF">CCGE525_34910</name>
</gene>
<dbReference type="PROSITE" id="PS01229">
    <property type="entry name" value="COF_2"/>
    <property type="match status" value="1"/>
</dbReference>
<dbReference type="Pfam" id="PF00403">
    <property type="entry name" value="HMA"/>
    <property type="match status" value="1"/>
</dbReference>
<dbReference type="SUPFAM" id="SSF56784">
    <property type="entry name" value="HAD-like"/>
    <property type="match status" value="1"/>
</dbReference>
<feature type="transmembrane region" description="Helical" evidence="15">
    <location>
        <begin position="157"/>
        <end position="178"/>
    </location>
</feature>
<sequence>MTCRTMDAESTLGLSSYRSFSAEEIALASHPLGDGLRQLDLSVPDAHCGACISTIERALQKLPYVKHARVNLTARRVTCIYIERLGDAPVDPTGILSTIMGTGHRVHLLTSALASNQPDSLRNQLLLAVGVSGFAAVNIMLLSVSVWSGANAATRDLFHWISAMIAAPALIYGGRFFFQSAWNALKHGRTNMDVPISLAVTLSYAVSLSETIHHGEHAWFDASVSLLFFLLIGRTLDYMMRQKARAAVNSLARLAPRGAPVIAADGSKRHTAIEDIRIGDHVFIGAGERIPVDGVVTAGTGELDLTVVTGESTPVAVANGAEVRSGAMNLMASLTIRATKTAENSLLAEIINLMEAAEGGRARYRRIADRAASLYAPAVHLLALVSFLAWGFLGGDWKHAMLVAVAVLIITCPCALGLAVPVVQVVAAGSLFRRGIIIKDGSALERLAEIDTVVFDKTGTLTMGQPRLVEMVEVGPEEKAIAAGLAEHSRHPLSLALPRSAGGNGQRFDSVVEIPGAGLEVETTAGLYRLGNTGFACLIPPREEKEADGSLCEVVLSRNGIEVARFYFEDTLRPGAAEAIGELSRAGLQTMILSGDRQAVVAATARALHMDRWIAESNPKQKVEECARLSEAGNRVMMVGDGINDAPALAAAHVSMAPATASDIGRQAADLVFLNDRLDAVPEAISLARTATTLIRQNFALAIGYNLLAVPIAIAGHATPLVAAIAMSCSSLIVVTNTLRLNGWRVRLVCEARAADPAPQKEVSIS</sequence>
<dbReference type="PANTHER" id="PTHR43520">
    <property type="entry name" value="ATP7, ISOFORM B"/>
    <property type="match status" value="1"/>
</dbReference>
<dbReference type="AlphaFoldDB" id="A0A387G820"/>
<evidence type="ECO:0000256" key="11">
    <source>
        <dbReference type="ARBA" id="ARBA00022967"/>
    </source>
</evidence>
<evidence type="ECO:0000256" key="7">
    <source>
        <dbReference type="ARBA" id="ARBA00022723"/>
    </source>
</evidence>
<evidence type="ECO:0000259" key="16">
    <source>
        <dbReference type="PROSITE" id="PS50846"/>
    </source>
</evidence>
<evidence type="ECO:0000256" key="3">
    <source>
        <dbReference type="ARBA" id="ARBA00022448"/>
    </source>
</evidence>
<dbReference type="NCBIfam" id="TIGR01494">
    <property type="entry name" value="ATPase_P-type"/>
    <property type="match status" value="1"/>
</dbReference>
<evidence type="ECO:0000256" key="9">
    <source>
        <dbReference type="ARBA" id="ARBA00022840"/>
    </source>
</evidence>
<evidence type="ECO:0000256" key="14">
    <source>
        <dbReference type="ARBA" id="ARBA00023136"/>
    </source>
</evidence>
<dbReference type="PRINTS" id="PR00119">
    <property type="entry name" value="CATATPASE"/>
</dbReference>
<dbReference type="InterPro" id="IPR036412">
    <property type="entry name" value="HAD-like_sf"/>
</dbReference>
<evidence type="ECO:0000313" key="18">
    <source>
        <dbReference type="Proteomes" id="UP000282195"/>
    </source>
</evidence>
<dbReference type="Gene3D" id="2.70.150.10">
    <property type="entry name" value="Calcium-transporting ATPase, cytoplasmic transduction domain A"/>
    <property type="match status" value="1"/>
</dbReference>
<dbReference type="PROSITE" id="PS00154">
    <property type="entry name" value="ATPASE_E1_E2"/>
    <property type="match status" value="1"/>
</dbReference>
<name>A0A387G820_9HYPH</name>
<dbReference type="PANTHER" id="PTHR43520:SF5">
    <property type="entry name" value="CATION-TRANSPORTING P-TYPE ATPASE-RELATED"/>
    <property type="match status" value="1"/>
</dbReference>
<keyword evidence="10" id="KW-0460">Magnesium</keyword>
<organism evidence="17 18">
    <name type="scientific">Rhizobium jaguaris</name>
    <dbReference type="NCBI Taxonomy" id="1312183"/>
    <lineage>
        <taxon>Bacteria</taxon>
        <taxon>Pseudomonadati</taxon>
        <taxon>Pseudomonadota</taxon>
        <taxon>Alphaproteobacteria</taxon>
        <taxon>Hyphomicrobiales</taxon>
        <taxon>Rhizobiaceae</taxon>
        <taxon>Rhizobium/Agrobacterium group</taxon>
        <taxon>Rhizobium</taxon>
    </lineage>
</organism>
<evidence type="ECO:0000256" key="12">
    <source>
        <dbReference type="ARBA" id="ARBA00022989"/>
    </source>
</evidence>
<dbReference type="NCBIfam" id="TIGR01511">
    <property type="entry name" value="ATPase-IB1_Cu"/>
    <property type="match status" value="1"/>
</dbReference>
<dbReference type="InterPro" id="IPR023214">
    <property type="entry name" value="HAD_sf"/>
</dbReference>
<dbReference type="NCBIfam" id="TIGR01525">
    <property type="entry name" value="ATPase-IB_hvy"/>
    <property type="match status" value="1"/>
</dbReference>
<protein>
    <submittedName>
        <fullName evidence="17">Copper-translocating P-type ATPase</fullName>
        <ecNumber evidence="17">3.6.3.-</ecNumber>
    </submittedName>
</protein>
<keyword evidence="12 15" id="KW-1133">Transmembrane helix</keyword>
<dbReference type="Gene3D" id="3.40.50.1000">
    <property type="entry name" value="HAD superfamily/HAD-like"/>
    <property type="match status" value="1"/>
</dbReference>
<dbReference type="GO" id="GO:0055070">
    <property type="term" value="P:copper ion homeostasis"/>
    <property type="evidence" value="ECO:0007669"/>
    <property type="project" value="TreeGrafter"/>
</dbReference>
<dbReference type="KEGG" id="rjg:CCGE525_34910"/>
<feature type="transmembrane region" description="Helical" evidence="15">
    <location>
        <begin position="125"/>
        <end position="145"/>
    </location>
</feature>
<dbReference type="InterPro" id="IPR023298">
    <property type="entry name" value="ATPase_P-typ_TM_dom_sf"/>
</dbReference>
<geneLocation type="plasmid" evidence="18">
    <name>prccge525b</name>
</geneLocation>
<keyword evidence="7 15" id="KW-0479">Metal-binding</keyword>
<dbReference type="SUPFAM" id="SSF55008">
    <property type="entry name" value="HMA, heavy metal-associated domain"/>
    <property type="match status" value="1"/>
</dbReference>
<feature type="domain" description="HMA" evidence="16">
    <location>
        <begin position="37"/>
        <end position="107"/>
    </location>
</feature>
<reference evidence="17 18" key="1">
    <citation type="submission" date="2018-10" db="EMBL/GenBank/DDBJ databases">
        <title>Rhizobium etli, R. leguminosarum and a new Rhizobium genospecies from Phaseolus dumosus.</title>
        <authorList>
            <person name="Ramirez-Puebla S.T."/>
            <person name="Rogel-Hernandez M.A."/>
            <person name="Guerrero G."/>
            <person name="Ormeno-Orrillo E."/>
            <person name="Martinez-Romero J.C."/>
            <person name="Negrete-Yankelevich S."/>
            <person name="Martinez-Romero E."/>
        </authorList>
    </citation>
    <scope>NUCLEOTIDE SEQUENCE [LARGE SCALE GENOMIC DNA]</scope>
    <source>
        <strain evidence="17 18">CCGE525</strain>
        <plasmid evidence="18">prccge525b</plasmid>
    </source>
</reference>
<evidence type="ECO:0000256" key="1">
    <source>
        <dbReference type="ARBA" id="ARBA00004651"/>
    </source>
</evidence>
<keyword evidence="6 15" id="KW-0812">Transmembrane</keyword>
<dbReference type="InterPro" id="IPR027256">
    <property type="entry name" value="P-typ_ATPase_IB"/>
</dbReference>
<keyword evidence="17" id="KW-0378">Hydrolase</keyword>
<dbReference type="Proteomes" id="UP000282195">
    <property type="component" value="Plasmid pRCCGE525b"/>
</dbReference>
<feature type="transmembrane region" description="Helical" evidence="15">
    <location>
        <begin position="699"/>
        <end position="715"/>
    </location>
</feature>
<accession>A0A387G820</accession>
<keyword evidence="5" id="KW-0597">Phosphoprotein</keyword>
<keyword evidence="4 15" id="KW-1003">Cell membrane</keyword>
<dbReference type="EC" id="3.6.3.-" evidence="17"/>
<comment type="subcellular location">
    <subcellularLocation>
        <location evidence="1">Cell membrane</location>
        <topology evidence="1">Multi-pass membrane protein</topology>
    </subcellularLocation>
</comment>
<dbReference type="GO" id="GO:0043682">
    <property type="term" value="F:P-type divalent copper transporter activity"/>
    <property type="evidence" value="ECO:0007669"/>
    <property type="project" value="TreeGrafter"/>
</dbReference>
<dbReference type="InterPro" id="IPR023299">
    <property type="entry name" value="ATPase_P-typ_cyto_dom_N"/>
</dbReference>
<dbReference type="CDD" id="cd02092">
    <property type="entry name" value="P-type_ATPase_FixI-like"/>
    <property type="match status" value="1"/>
</dbReference>
<keyword evidence="17" id="KW-0614">Plasmid</keyword>
<evidence type="ECO:0000256" key="4">
    <source>
        <dbReference type="ARBA" id="ARBA00022475"/>
    </source>
</evidence>
<dbReference type="EMBL" id="CP032696">
    <property type="protein sequence ID" value="AYG64011.1"/>
    <property type="molecule type" value="Genomic_DNA"/>
</dbReference>
<keyword evidence="11" id="KW-1278">Translocase</keyword>
<keyword evidence="18" id="KW-1185">Reference proteome</keyword>
<feature type="transmembrane region" description="Helical" evidence="15">
    <location>
        <begin position="399"/>
        <end position="432"/>
    </location>
</feature>
<dbReference type="GO" id="GO:0005886">
    <property type="term" value="C:plasma membrane"/>
    <property type="evidence" value="ECO:0007669"/>
    <property type="project" value="UniProtKB-SubCell"/>
</dbReference>
<evidence type="ECO:0000256" key="13">
    <source>
        <dbReference type="ARBA" id="ARBA00023065"/>
    </source>
</evidence>
<proteinExistence type="inferred from homology"/>
<dbReference type="GO" id="GO:0005524">
    <property type="term" value="F:ATP binding"/>
    <property type="evidence" value="ECO:0007669"/>
    <property type="project" value="UniProtKB-UniRule"/>
</dbReference>
<keyword evidence="14 15" id="KW-0472">Membrane</keyword>
<dbReference type="SUPFAM" id="SSF81665">
    <property type="entry name" value="Calcium ATPase, transmembrane domain M"/>
    <property type="match status" value="1"/>
</dbReference>
<dbReference type="Gene3D" id="3.30.70.100">
    <property type="match status" value="1"/>
</dbReference>
<evidence type="ECO:0000256" key="8">
    <source>
        <dbReference type="ARBA" id="ARBA00022741"/>
    </source>
</evidence>